<evidence type="ECO:0000313" key="2">
    <source>
        <dbReference type="EMBL" id="MET3728245.1"/>
    </source>
</evidence>
<evidence type="ECO:0000256" key="1">
    <source>
        <dbReference type="SAM" id="Phobius"/>
    </source>
</evidence>
<protein>
    <submittedName>
        <fullName evidence="2">Uncharacterized protein</fullName>
    </submittedName>
</protein>
<proteinExistence type="predicted"/>
<feature type="transmembrane region" description="Helical" evidence="1">
    <location>
        <begin position="9"/>
        <end position="36"/>
    </location>
</feature>
<keyword evidence="1" id="KW-0812">Transmembrane</keyword>
<evidence type="ECO:0000313" key="3">
    <source>
        <dbReference type="Proteomes" id="UP001549097"/>
    </source>
</evidence>
<sequence length="89" mass="10181">MLFKIGKKLLFLLGTVLIIPLVIGLFFGGGYILYSLLRGHSMSDSLRDLVYIQQIIQPYIKYLMIIFIIPAVLKVLKKSSWILKILTPK</sequence>
<keyword evidence="1" id="KW-0472">Membrane</keyword>
<dbReference type="EMBL" id="JBEPMP010000001">
    <property type="protein sequence ID" value="MET3728245.1"/>
    <property type="molecule type" value="Genomic_DNA"/>
</dbReference>
<keyword evidence="1" id="KW-1133">Transmembrane helix</keyword>
<reference evidence="2 3" key="1">
    <citation type="submission" date="2024-06" db="EMBL/GenBank/DDBJ databases">
        <title>Genomic Encyclopedia of Type Strains, Phase IV (KMG-IV): sequencing the most valuable type-strain genomes for metagenomic binning, comparative biology and taxonomic classification.</title>
        <authorList>
            <person name="Goeker M."/>
        </authorList>
    </citation>
    <scope>NUCLEOTIDE SEQUENCE [LARGE SCALE GENOMIC DNA]</scope>
    <source>
        <strain evidence="2 3">DSM 100124</strain>
    </source>
</reference>
<organism evidence="2 3">
    <name type="scientific">Fictibacillus halophilus</name>
    <dbReference type="NCBI Taxonomy" id="1610490"/>
    <lineage>
        <taxon>Bacteria</taxon>
        <taxon>Bacillati</taxon>
        <taxon>Bacillota</taxon>
        <taxon>Bacilli</taxon>
        <taxon>Bacillales</taxon>
        <taxon>Fictibacillaceae</taxon>
        <taxon>Fictibacillus</taxon>
    </lineage>
</organism>
<keyword evidence="3" id="KW-1185">Reference proteome</keyword>
<gene>
    <name evidence="2" type="ORF">ABID52_001826</name>
</gene>
<feature type="transmembrane region" description="Helical" evidence="1">
    <location>
        <begin position="56"/>
        <end position="76"/>
    </location>
</feature>
<comment type="caution">
    <text evidence="2">The sequence shown here is derived from an EMBL/GenBank/DDBJ whole genome shotgun (WGS) entry which is preliminary data.</text>
</comment>
<dbReference type="Proteomes" id="UP001549097">
    <property type="component" value="Unassembled WGS sequence"/>
</dbReference>
<accession>A0ABV2LI29</accession>
<name>A0ABV2LI29_9BACL</name>